<evidence type="ECO:0000313" key="3">
    <source>
        <dbReference type="EMBL" id="KXJ85953.1"/>
    </source>
</evidence>
<sequence>MEMVQLPSMAPPFFATSAAGQRRSSSQNPTVSLSHDLATSESGSDDDLDLSPGELEERGLFGTPRKSKTFLRRRLFQRFLCSIGHWIFVFLRELVPSFLQAYLPQQRGTARHTDNNTTATSRSTPSTKPNAGTKLRSLDGIRGVACLIVFNFHFLYPYTRTITHGYLAGNTPVVDNNDNNSDNHLDLQNPYIHQLPILCLTHRGRAAVCVFFAVSGYVLSHRFLQLVRTGTLVATTQAHRALSSLTLRRSLRLYLPPTITMVATMLLAYHSAFEPGARELYGSPWTVDGEWEPHPSTSHGGSFRETLTVFSKTWWDWSTPWTWDARYIEYDPHLWTIPIEFRCSMVLFLALLATAHLRPLCRAVLLSWGTAYCLFDGRWDVAVFLGGAVVAEVHLVLASTPANSPLHCPRHHTSYMNSHPDATPGYTYLATALTPSAYTEGLGHYHFWHALGSVLFIMSIQLLPVLSAAVFENSAAQYLGRISYALYLCHGPIQHSLGFATQPWIWRYLARIYPIVIITDGTAEGGHEEEGGPGVVRGVHWHGVDDGWGPTRWCLGLALGWVFNLAVTLVVADVFWRYVDVGCVRLARVAEGAMKMDPPRVEHAREAGTTTAEMVEVAR</sequence>
<evidence type="ECO:0000313" key="4">
    <source>
        <dbReference type="Proteomes" id="UP000070501"/>
    </source>
</evidence>
<gene>
    <name evidence="3" type="ORF">Micbo1qcDRAFT_180351</name>
</gene>
<name>A0A136ILZ6_9PEZI</name>
<dbReference type="PANTHER" id="PTHR23028:SF134">
    <property type="entry name" value="PUTATIVE (AFU_ORTHOLOGUE AFUA_4G08520)-RELATED"/>
    <property type="match status" value="1"/>
</dbReference>
<dbReference type="InterPro" id="IPR050879">
    <property type="entry name" value="Acyltransferase_3"/>
</dbReference>
<keyword evidence="4" id="KW-1185">Reference proteome</keyword>
<protein>
    <submittedName>
        <fullName evidence="3">Acyltransferase family-domain-containing protein</fullName>
    </submittedName>
</protein>
<dbReference type="InParanoid" id="A0A136ILZ6"/>
<feature type="compositionally biased region" description="Polar residues" evidence="1">
    <location>
        <begin position="115"/>
        <end position="130"/>
    </location>
</feature>
<evidence type="ECO:0000259" key="2">
    <source>
        <dbReference type="Pfam" id="PF01757"/>
    </source>
</evidence>
<dbReference type="STRING" id="196109.A0A136ILZ6"/>
<feature type="region of interest" description="Disordered" evidence="1">
    <location>
        <begin position="106"/>
        <end position="134"/>
    </location>
</feature>
<dbReference type="PANTHER" id="PTHR23028">
    <property type="entry name" value="ACETYLTRANSFERASE"/>
    <property type="match status" value="1"/>
</dbReference>
<evidence type="ECO:0000256" key="1">
    <source>
        <dbReference type="SAM" id="MobiDB-lite"/>
    </source>
</evidence>
<feature type="domain" description="Acyltransferase 3" evidence="2">
    <location>
        <begin position="136"/>
        <end position="508"/>
    </location>
</feature>
<dbReference type="EMBL" id="KQ964272">
    <property type="protein sequence ID" value="KXJ85953.1"/>
    <property type="molecule type" value="Genomic_DNA"/>
</dbReference>
<reference evidence="4" key="1">
    <citation type="submission" date="2016-02" db="EMBL/GenBank/DDBJ databases">
        <title>Draft genome sequence of Microdochium bolleyi, a fungal endophyte of beachgrass.</title>
        <authorList>
            <consortium name="DOE Joint Genome Institute"/>
            <person name="David A.S."/>
            <person name="May G."/>
            <person name="Haridas S."/>
            <person name="Lim J."/>
            <person name="Wang M."/>
            <person name="Labutti K."/>
            <person name="Lipzen A."/>
            <person name="Barry K."/>
            <person name="Grigoriev I.V."/>
        </authorList>
    </citation>
    <scope>NUCLEOTIDE SEQUENCE [LARGE SCALE GENOMIC DNA]</scope>
    <source>
        <strain evidence="4">J235TASD1</strain>
    </source>
</reference>
<dbReference type="GO" id="GO:0016747">
    <property type="term" value="F:acyltransferase activity, transferring groups other than amino-acyl groups"/>
    <property type="evidence" value="ECO:0007669"/>
    <property type="project" value="InterPro"/>
</dbReference>
<feature type="region of interest" description="Disordered" evidence="1">
    <location>
        <begin position="15"/>
        <end position="60"/>
    </location>
</feature>
<dbReference type="Pfam" id="PF01757">
    <property type="entry name" value="Acyl_transf_3"/>
    <property type="match status" value="1"/>
</dbReference>
<dbReference type="Proteomes" id="UP000070501">
    <property type="component" value="Unassembled WGS sequence"/>
</dbReference>
<keyword evidence="3" id="KW-0012">Acyltransferase</keyword>
<dbReference type="InterPro" id="IPR002656">
    <property type="entry name" value="Acyl_transf_3_dom"/>
</dbReference>
<dbReference type="OrthoDB" id="5819582at2759"/>
<proteinExistence type="predicted"/>
<dbReference type="AlphaFoldDB" id="A0A136ILZ6"/>
<feature type="compositionally biased region" description="Polar residues" evidence="1">
    <location>
        <begin position="18"/>
        <end position="39"/>
    </location>
</feature>
<keyword evidence="3" id="KW-0808">Transferase</keyword>
<organism evidence="3 4">
    <name type="scientific">Microdochium bolleyi</name>
    <dbReference type="NCBI Taxonomy" id="196109"/>
    <lineage>
        <taxon>Eukaryota</taxon>
        <taxon>Fungi</taxon>
        <taxon>Dikarya</taxon>
        <taxon>Ascomycota</taxon>
        <taxon>Pezizomycotina</taxon>
        <taxon>Sordariomycetes</taxon>
        <taxon>Xylariomycetidae</taxon>
        <taxon>Xylariales</taxon>
        <taxon>Microdochiaceae</taxon>
        <taxon>Microdochium</taxon>
    </lineage>
</organism>
<accession>A0A136ILZ6</accession>